<proteinExistence type="predicted"/>
<comment type="caution">
    <text evidence="2">The sequence shown here is derived from an EMBL/GenBank/DDBJ whole genome shotgun (WGS) entry which is preliminary data.</text>
</comment>
<keyword evidence="1" id="KW-0472">Membrane</keyword>
<dbReference type="EMBL" id="LBOW01000009">
    <property type="protein sequence ID" value="KKP44296.1"/>
    <property type="molecule type" value="Genomic_DNA"/>
</dbReference>
<keyword evidence="1" id="KW-0812">Transmembrane</keyword>
<feature type="transmembrane region" description="Helical" evidence="1">
    <location>
        <begin position="12"/>
        <end position="32"/>
    </location>
</feature>
<gene>
    <name evidence="2" type="ORF">UR35_C0009G0007</name>
</gene>
<sequence length="34" mass="3785">MKNKIDLADLNIRAAIAFSLSLIAFATVYFLVLK</sequence>
<dbReference type="AlphaFoldDB" id="A0A0F9ZZB3"/>
<protein>
    <submittedName>
        <fullName evidence="2">Uncharacterized protein</fullName>
    </submittedName>
</protein>
<name>A0A0F9ZZB3_9BACT</name>
<dbReference type="STRING" id="1618566.UR35_C0009G0007"/>
<evidence type="ECO:0000313" key="2">
    <source>
        <dbReference type="EMBL" id="KKP44296.1"/>
    </source>
</evidence>
<organism evidence="2 3">
    <name type="scientific">Candidatus Woesebacteria bacterium GW2011_GWB1_33_22</name>
    <dbReference type="NCBI Taxonomy" id="1618566"/>
    <lineage>
        <taxon>Bacteria</taxon>
        <taxon>Candidatus Woeseibacteriota</taxon>
    </lineage>
</organism>
<evidence type="ECO:0000256" key="1">
    <source>
        <dbReference type="SAM" id="Phobius"/>
    </source>
</evidence>
<dbReference type="Proteomes" id="UP000034778">
    <property type="component" value="Unassembled WGS sequence"/>
</dbReference>
<keyword evidence="1" id="KW-1133">Transmembrane helix</keyword>
<reference evidence="2 3" key="1">
    <citation type="journal article" date="2015" name="Nature">
        <title>rRNA introns, odd ribosomes, and small enigmatic genomes across a large radiation of phyla.</title>
        <authorList>
            <person name="Brown C.T."/>
            <person name="Hug L.A."/>
            <person name="Thomas B.C."/>
            <person name="Sharon I."/>
            <person name="Castelle C.J."/>
            <person name="Singh A."/>
            <person name="Wilkins M.J."/>
            <person name="Williams K.H."/>
            <person name="Banfield J.F."/>
        </authorList>
    </citation>
    <scope>NUCLEOTIDE SEQUENCE [LARGE SCALE GENOMIC DNA]</scope>
</reference>
<accession>A0A0F9ZZB3</accession>
<evidence type="ECO:0000313" key="3">
    <source>
        <dbReference type="Proteomes" id="UP000034778"/>
    </source>
</evidence>